<gene>
    <name evidence="1" type="ORF">AGLY_011533</name>
</gene>
<evidence type="ECO:0000313" key="1">
    <source>
        <dbReference type="EMBL" id="KAE9530071.1"/>
    </source>
</evidence>
<feature type="non-terminal residue" evidence="1">
    <location>
        <position position="1"/>
    </location>
</feature>
<reference evidence="1 2" key="1">
    <citation type="submission" date="2019-08" db="EMBL/GenBank/DDBJ databases">
        <title>The genome of the soybean aphid Biotype 1, its phylome, world population structure and adaptation to the North American continent.</title>
        <authorList>
            <person name="Giordano R."/>
            <person name="Donthu R.K."/>
            <person name="Hernandez A.G."/>
            <person name="Wright C.L."/>
            <person name="Zimin A.V."/>
        </authorList>
    </citation>
    <scope>NUCLEOTIDE SEQUENCE [LARGE SCALE GENOMIC DNA]</scope>
    <source>
        <tissue evidence="1">Whole aphids</tissue>
    </source>
</reference>
<dbReference type="AlphaFoldDB" id="A0A6G0TBS8"/>
<comment type="caution">
    <text evidence="1">The sequence shown here is derived from an EMBL/GenBank/DDBJ whole genome shotgun (WGS) entry which is preliminary data.</text>
</comment>
<sequence>QVAYGLKFSTNNCFSLPEFNCNVIASITHLHTETHNLPDSYFQYSFEHIWIGGYQTTTVQNYFLLQYGLYDLLVSWAYQTPFPFDPLPRRNYDLYLFSVDQNCGYKWTDTVDRMTQHTTAISNGDPIMQTASAMVQIRLLFSTTIRTAELGRIIQLRHLSQMDIPIHEEDIILSLAQWTTKSGRAQLREAFAFGCHNLCFLPETRSNVPAVWACCKMVGIDELGPARLCAIVLKHNMAQ</sequence>
<dbReference type="Proteomes" id="UP000475862">
    <property type="component" value="Unassembled WGS sequence"/>
</dbReference>
<proteinExistence type="predicted"/>
<accession>A0A6G0TBS8</accession>
<protein>
    <submittedName>
        <fullName evidence="1">Uncharacterized protein</fullName>
    </submittedName>
</protein>
<keyword evidence="2" id="KW-1185">Reference proteome</keyword>
<evidence type="ECO:0000313" key="2">
    <source>
        <dbReference type="Proteomes" id="UP000475862"/>
    </source>
</evidence>
<name>A0A6G0TBS8_APHGL</name>
<feature type="non-terminal residue" evidence="1">
    <location>
        <position position="239"/>
    </location>
</feature>
<organism evidence="1 2">
    <name type="scientific">Aphis glycines</name>
    <name type="common">Soybean aphid</name>
    <dbReference type="NCBI Taxonomy" id="307491"/>
    <lineage>
        <taxon>Eukaryota</taxon>
        <taxon>Metazoa</taxon>
        <taxon>Ecdysozoa</taxon>
        <taxon>Arthropoda</taxon>
        <taxon>Hexapoda</taxon>
        <taxon>Insecta</taxon>
        <taxon>Pterygota</taxon>
        <taxon>Neoptera</taxon>
        <taxon>Paraneoptera</taxon>
        <taxon>Hemiptera</taxon>
        <taxon>Sternorrhyncha</taxon>
        <taxon>Aphidomorpha</taxon>
        <taxon>Aphidoidea</taxon>
        <taxon>Aphididae</taxon>
        <taxon>Aphidini</taxon>
        <taxon>Aphis</taxon>
        <taxon>Aphis</taxon>
    </lineage>
</organism>
<dbReference type="EMBL" id="VYZN01000043">
    <property type="protein sequence ID" value="KAE9530071.1"/>
    <property type="molecule type" value="Genomic_DNA"/>
</dbReference>